<sequence length="72" mass="8169">MKKTNPVDCFQCQYFYITWEPNNPRGCKAFGFKTAKIPSQVVLETSGEGCLKFENKQQPSPPKAPKRDGWTA</sequence>
<dbReference type="EMBL" id="AP021889">
    <property type="protein sequence ID" value="BBP45768.1"/>
    <property type="molecule type" value="Genomic_DNA"/>
</dbReference>
<feature type="region of interest" description="Disordered" evidence="1">
    <location>
        <begin position="52"/>
        <end position="72"/>
    </location>
</feature>
<dbReference type="KEGG" id="tse:THMIRHAS_11410"/>
<evidence type="ECO:0000313" key="2">
    <source>
        <dbReference type="EMBL" id="BBP45768.1"/>
    </source>
</evidence>
<keyword evidence="3" id="KW-1185">Reference proteome</keyword>
<organism evidence="2 3">
    <name type="scientific">Thiosulfatimonas sediminis</name>
    <dbReference type="NCBI Taxonomy" id="2675054"/>
    <lineage>
        <taxon>Bacteria</taxon>
        <taxon>Pseudomonadati</taxon>
        <taxon>Pseudomonadota</taxon>
        <taxon>Gammaproteobacteria</taxon>
        <taxon>Thiotrichales</taxon>
        <taxon>Piscirickettsiaceae</taxon>
        <taxon>Thiosulfatimonas</taxon>
    </lineage>
</organism>
<gene>
    <name evidence="2" type="ORF">THMIRHAS_11410</name>
</gene>
<evidence type="ECO:0008006" key="4">
    <source>
        <dbReference type="Google" id="ProtNLM"/>
    </source>
</evidence>
<evidence type="ECO:0000256" key="1">
    <source>
        <dbReference type="SAM" id="MobiDB-lite"/>
    </source>
</evidence>
<accession>A0A6F8PUT5</accession>
<protein>
    <recommendedName>
        <fullName evidence="4">Uracil-DNA glycosylase</fullName>
    </recommendedName>
</protein>
<dbReference type="Proteomes" id="UP000501726">
    <property type="component" value="Chromosome"/>
</dbReference>
<evidence type="ECO:0000313" key="3">
    <source>
        <dbReference type="Proteomes" id="UP000501726"/>
    </source>
</evidence>
<proteinExistence type="predicted"/>
<reference evidence="3" key="1">
    <citation type="submission" date="2019-11" db="EMBL/GenBank/DDBJ databases">
        <title>Isolation and characterization of two novel species in the genus Thiomicrorhabdus.</title>
        <authorList>
            <person name="Mochizuki J."/>
            <person name="Kojima H."/>
            <person name="Fukui M."/>
        </authorList>
    </citation>
    <scope>NUCLEOTIDE SEQUENCE [LARGE SCALE GENOMIC DNA]</scope>
    <source>
        <strain evidence="3">aks77</strain>
    </source>
</reference>
<name>A0A6F8PUT5_9GAMM</name>
<dbReference type="AlphaFoldDB" id="A0A6F8PUT5"/>